<dbReference type="AlphaFoldDB" id="A0A6N9H840"/>
<dbReference type="RefSeq" id="WP_160953561.1">
    <property type="nucleotide sequence ID" value="NZ_WWEQ01000037.1"/>
</dbReference>
<protein>
    <submittedName>
        <fullName evidence="2">Uncharacterized protein</fullName>
    </submittedName>
</protein>
<dbReference type="EMBL" id="WWEQ01000037">
    <property type="protein sequence ID" value="MYM20139.1"/>
    <property type="molecule type" value="Genomic_DNA"/>
</dbReference>
<name>A0A6N9H840_9MICO</name>
<accession>A0A6N9H840</accession>
<proteinExistence type="predicted"/>
<organism evidence="2 3">
    <name type="scientific">Brevibacterium rongguiense</name>
    <dbReference type="NCBI Taxonomy" id="2695267"/>
    <lineage>
        <taxon>Bacteria</taxon>
        <taxon>Bacillati</taxon>
        <taxon>Actinomycetota</taxon>
        <taxon>Actinomycetes</taxon>
        <taxon>Micrococcales</taxon>
        <taxon>Brevibacteriaceae</taxon>
        <taxon>Brevibacterium</taxon>
    </lineage>
</organism>
<comment type="caution">
    <text evidence="2">The sequence shown here is derived from an EMBL/GenBank/DDBJ whole genome shotgun (WGS) entry which is preliminary data.</text>
</comment>
<gene>
    <name evidence="2" type="ORF">GSY69_09205</name>
</gene>
<keyword evidence="3" id="KW-1185">Reference proteome</keyword>
<feature type="region of interest" description="Disordered" evidence="1">
    <location>
        <begin position="44"/>
        <end position="64"/>
    </location>
</feature>
<feature type="compositionally biased region" description="Pro residues" evidence="1">
    <location>
        <begin position="132"/>
        <end position="151"/>
    </location>
</feature>
<evidence type="ECO:0000256" key="1">
    <source>
        <dbReference type="SAM" id="MobiDB-lite"/>
    </source>
</evidence>
<evidence type="ECO:0000313" key="3">
    <source>
        <dbReference type="Proteomes" id="UP000469215"/>
    </source>
</evidence>
<sequence>MSPPRAAGPWMAFGYEPVAALPPDLAAAWPPEFRPPARDRVAADRGCAPGAAGAQPAPGAAGAGAETGELREALAEWVRTAAAVFAAAHAHLLLRISCDRLRLLAQAAVVGSTAVVVLRGWSDGRSADGPGPTAPEHPRPTTPEHPAPAAPERPGSAVPGAAGPLAAGAVSPEPAALFGAGVPAPHLPGLLAELIPDGAARTVTGTVLPTSALAPSAAYAAAPLVFHDCAACPHPELVPPGVDALALHFPGPRLRAAVRSTLADELLRAAVWSWS</sequence>
<evidence type="ECO:0000313" key="2">
    <source>
        <dbReference type="EMBL" id="MYM20139.1"/>
    </source>
</evidence>
<feature type="compositionally biased region" description="Low complexity" evidence="1">
    <location>
        <begin position="152"/>
        <end position="165"/>
    </location>
</feature>
<reference evidence="2 3" key="1">
    <citation type="submission" date="2020-01" db="EMBL/GenBank/DDBJ databases">
        <authorList>
            <person name="Deng T."/>
        </authorList>
    </citation>
    <scope>NUCLEOTIDE SEQUENCE [LARGE SCALE GENOMIC DNA]</scope>
    <source>
        <strain evidence="2 3">5221</strain>
    </source>
</reference>
<dbReference type="Proteomes" id="UP000469215">
    <property type="component" value="Unassembled WGS sequence"/>
</dbReference>
<feature type="region of interest" description="Disordered" evidence="1">
    <location>
        <begin position="122"/>
        <end position="165"/>
    </location>
</feature>